<protein>
    <recommendedName>
        <fullName evidence="7">GATA-type domain-containing protein</fullName>
    </recommendedName>
</protein>
<dbReference type="SMART" id="SM00401">
    <property type="entry name" value="ZnF_GATA"/>
    <property type="match status" value="1"/>
</dbReference>
<dbReference type="GeneID" id="93648243"/>
<dbReference type="PROSITE" id="PS50114">
    <property type="entry name" value="GATA_ZN_FINGER_2"/>
    <property type="match status" value="1"/>
</dbReference>
<dbReference type="GO" id="GO:0008270">
    <property type="term" value="F:zinc ion binding"/>
    <property type="evidence" value="ECO:0007669"/>
    <property type="project" value="UniProtKB-KW"/>
</dbReference>
<dbReference type="Gene3D" id="3.30.50.10">
    <property type="entry name" value="Erythroid Transcription Factor GATA-1, subunit A"/>
    <property type="match status" value="1"/>
</dbReference>
<dbReference type="PANTHER" id="PTHR10071">
    <property type="entry name" value="TRANSCRIPTION FACTOR GATA FAMILY MEMBER"/>
    <property type="match status" value="1"/>
</dbReference>
<dbReference type="CDD" id="cd00202">
    <property type="entry name" value="ZnF_GATA"/>
    <property type="match status" value="1"/>
</dbReference>
<reference evidence="8 9" key="1">
    <citation type="submission" date="2016-02" db="EMBL/GenBank/DDBJ databases">
        <title>Discovery of a natural microsporidian pathogen with a broad tissue tropism in Caenorhabditis elegans.</title>
        <authorList>
            <person name="Luallen R.J."/>
            <person name="Reinke A.W."/>
            <person name="Tong L."/>
            <person name="Botts M.R."/>
            <person name="Felix M.-A."/>
            <person name="Troemel E.R."/>
        </authorList>
    </citation>
    <scope>NUCLEOTIDE SEQUENCE [LARGE SCALE GENOMIC DNA]</scope>
    <source>
        <strain evidence="8 9">JUm2807</strain>
    </source>
</reference>
<evidence type="ECO:0000256" key="6">
    <source>
        <dbReference type="PROSITE-ProRule" id="PRU00094"/>
    </source>
</evidence>
<dbReference type="SUPFAM" id="SSF57716">
    <property type="entry name" value="Glucocorticoid receptor-like (DNA-binding domain)"/>
    <property type="match status" value="1"/>
</dbReference>
<keyword evidence="4" id="KW-0862">Zinc</keyword>
<gene>
    <name evidence="8" type="ORF">NEDG_01893</name>
</gene>
<sequence length="134" mass="15816">MDQKPWVIGLIGRERKSQMEDKQKINDKQSIIRKKIEMRYATGTEKENRDKTPSQRIKEALVMYQAEQAQSKKDRRKQHLQKTCGFCSTAETSLWRRIGEMTVCNACGLYYRIHGKIRTSEDRLRKRPKAGQKK</sequence>
<evidence type="ECO:0000256" key="5">
    <source>
        <dbReference type="ARBA" id="ARBA00023242"/>
    </source>
</evidence>
<dbReference type="VEuPathDB" id="MicrosporidiaDB:NEDG_01893"/>
<dbReference type="AlphaFoldDB" id="A0A177EJF3"/>
<dbReference type="RefSeq" id="XP_067544843.1">
    <property type="nucleotide sequence ID" value="XM_067689311.1"/>
</dbReference>
<keyword evidence="9" id="KW-1185">Reference proteome</keyword>
<evidence type="ECO:0000256" key="4">
    <source>
        <dbReference type="ARBA" id="ARBA00022833"/>
    </source>
</evidence>
<evidence type="ECO:0000259" key="7">
    <source>
        <dbReference type="PROSITE" id="PS50114"/>
    </source>
</evidence>
<dbReference type="GO" id="GO:0000978">
    <property type="term" value="F:RNA polymerase II cis-regulatory region sequence-specific DNA binding"/>
    <property type="evidence" value="ECO:0007669"/>
    <property type="project" value="TreeGrafter"/>
</dbReference>
<dbReference type="EMBL" id="LTDL01000022">
    <property type="protein sequence ID" value="OAG31119.1"/>
    <property type="molecule type" value="Genomic_DNA"/>
</dbReference>
<dbReference type="GO" id="GO:0000981">
    <property type="term" value="F:DNA-binding transcription factor activity, RNA polymerase II-specific"/>
    <property type="evidence" value="ECO:0007669"/>
    <property type="project" value="TreeGrafter"/>
</dbReference>
<dbReference type="PANTHER" id="PTHR10071:SF281">
    <property type="entry name" value="BOX A-BINDING FACTOR-RELATED"/>
    <property type="match status" value="1"/>
</dbReference>
<keyword evidence="2" id="KW-0479">Metal-binding</keyword>
<evidence type="ECO:0000313" key="8">
    <source>
        <dbReference type="EMBL" id="OAG31119.1"/>
    </source>
</evidence>
<evidence type="ECO:0000256" key="3">
    <source>
        <dbReference type="ARBA" id="ARBA00022771"/>
    </source>
</evidence>
<keyword evidence="5" id="KW-0539">Nucleus</keyword>
<evidence type="ECO:0000256" key="1">
    <source>
        <dbReference type="ARBA" id="ARBA00004123"/>
    </source>
</evidence>
<dbReference type="InterPro" id="IPR039355">
    <property type="entry name" value="Transcription_factor_GATA"/>
</dbReference>
<dbReference type="GO" id="GO:0045944">
    <property type="term" value="P:positive regulation of transcription by RNA polymerase II"/>
    <property type="evidence" value="ECO:0007669"/>
    <property type="project" value="TreeGrafter"/>
</dbReference>
<comment type="caution">
    <text evidence="8">The sequence shown here is derived from an EMBL/GenBank/DDBJ whole genome shotgun (WGS) entry which is preliminary data.</text>
</comment>
<keyword evidence="3 6" id="KW-0863">Zinc-finger</keyword>
<accession>A0A177EJF3</accession>
<dbReference type="InterPro" id="IPR000679">
    <property type="entry name" value="Znf_GATA"/>
</dbReference>
<dbReference type="STRING" id="1805483.A0A177EJF3"/>
<evidence type="ECO:0000256" key="2">
    <source>
        <dbReference type="ARBA" id="ARBA00022723"/>
    </source>
</evidence>
<dbReference type="OrthoDB" id="515401at2759"/>
<dbReference type="GO" id="GO:0005634">
    <property type="term" value="C:nucleus"/>
    <property type="evidence" value="ECO:0007669"/>
    <property type="project" value="UniProtKB-SubCell"/>
</dbReference>
<feature type="domain" description="GATA-type" evidence="7">
    <location>
        <begin position="78"/>
        <end position="134"/>
    </location>
</feature>
<name>A0A177EJF3_9MICR</name>
<organism evidence="8 9">
    <name type="scientific">Nematocida displodere</name>
    <dbReference type="NCBI Taxonomy" id="1805483"/>
    <lineage>
        <taxon>Eukaryota</taxon>
        <taxon>Fungi</taxon>
        <taxon>Fungi incertae sedis</taxon>
        <taxon>Microsporidia</taxon>
        <taxon>Nematocida</taxon>
    </lineage>
</organism>
<dbReference type="GO" id="GO:0000122">
    <property type="term" value="P:negative regulation of transcription by RNA polymerase II"/>
    <property type="evidence" value="ECO:0007669"/>
    <property type="project" value="TreeGrafter"/>
</dbReference>
<dbReference type="Pfam" id="PF00320">
    <property type="entry name" value="GATA"/>
    <property type="match status" value="1"/>
</dbReference>
<dbReference type="Proteomes" id="UP000185944">
    <property type="component" value="Unassembled WGS sequence"/>
</dbReference>
<evidence type="ECO:0000313" key="9">
    <source>
        <dbReference type="Proteomes" id="UP000185944"/>
    </source>
</evidence>
<dbReference type="InterPro" id="IPR013088">
    <property type="entry name" value="Znf_NHR/GATA"/>
</dbReference>
<comment type="subcellular location">
    <subcellularLocation>
        <location evidence="1">Nucleus</location>
    </subcellularLocation>
</comment>
<proteinExistence type="predicted"/>